<keyword evidence="5" id="KW-0119">Carbohydrate metabolism</keyword>
<dbReference type="SFLD" id="SFLDS00003">
    <property type="entry name" value="Haloacid_Dehalogenase"/>
    <property type="match status" value="1"/>
</dbReference>
<keyword evidence="7" id="KW-1185">Reference proteome</keyword>
<dbReference type="InterPro" id="IPR051600">
    <property type="entry name" value="Beta-PGM-like"/>
</dbReference>
<dbReference type="PANTHER" id="PTHR46193:SF18">
    <property type="entry name" value="HEXITOL PHOSPHATASE B"/>
    <property type="match status" value="1"/>
</dbReference>
<dbReference type="SUPFAM" id="SSF56784">
    <property type="entry name" value="HAD-like"/>
    <property type="match status" value="1"/>
</dbReference>
<dbReference type="InterPro" id="IPR023198">
    <property type="entry name" value="PGP-like_dom2"/>
</dbReference>
<evidence type="ECO:0000256" key="2">
    <source>
        <dbReference type="ARBA" id="ARBA00006171"/>
    </source>
</evidence>
<dbReference type="InterPro" id="IPR036412">
    <property type="entry name" value="HAD-like_sf"/>
</dbReference>
<evidence type="ECO:0000256" key="5">
    <source>
        <dbReference type="ARBA" id="ARBA00023277"/>
    </source>
</evidence>
<evidence type="ECO:0000313" key="7">
    <source>
        <dbReference type="Proteomes" id="UP001165667"/>
    </source>
</evidence>
<dbReference type="Proteomes" id="UP001165667">
    <property type="component" value="Unassembled WGS sequence"/>
</dbReference>
<comment type="caution">
    <text evidence="6">The sequence shown here is derived from an EMBL/GenBank/DDBJ whole genome shotgun (WGS) entry which is preliminary data.</text>
</comment>
<proteinExistence type="inferred from homology"/>
<dbReference type="Gene3D" id="1.10.150.240">
    <property type="entry name" value="Putative phosphatase, domain 2"/>
    <property type="match status" value="1"/>
</dbReference>
<dbReference type="EMBL" id="JAMOIM010000005">
    <property type="protein sequence ID" value="MCW6508379.1"/>
    <property type="molecule type" value="Genomic_DNA"/>
</dbReference>
<dbReference type="Gene3D" id="3.40.50.1000">
    <property type="entry name" value="HAD superfamily/HAD-like"/>
    <property type="match status" value="1"/>
</dbReference>
<dbReference type="SFLD" id="SFLDG01129">
    <property type="entry name" value="C1.5:_HAD__Beta-PGM__Phosphata"/>
    <property type="match status" value="1"/>
</dbReference>
<dbReference type="PANTHER" id="PTHR46193">
    <property type="entry name" value="6-PHOSPHOGLUCONATE PHOSPHATASE"/>
    <property type="match status" value="1"/>
</dbReference>
<accession>A0AA41YUI4</accession>
<dbReference type="GO" id="GO:0003824">
    <property type="term" value="F:catalytic activity"/>
    <property type="evidence" value="ECO:0007669"/>
    <property type="project" value="UniProtKB-ARBA"/>
</dbReference>
<dbReference type="Pfam" id="PF13419">
    <property type="entry name" value="HAD_2"/>
    <property type="match status" value="1"/>
</dbReference>
<dbReference type="InterPro" id="IPR041492">
    <property type="entry name" value="HAD_2"/>
</dbReference>
<comment type="similarity">
    <text evidence="2">Belongs to the HAD-like hydrolase superfamily. CbbY/CbbZ/Gph/YieH family.</text>
</comment>
<reference evidence="6" key="1">
    <citation type="submission" date="2022-05" db="EMBL/GenBank/DDBJ databases">
        <authorList>
            <person name="Pankratov T."/>
        </authorList>
    </citation>
    <scope>NUCLEOTIDE SEQUENCE</scope>
    <source>
        <strain evidence="6">BP6-180914</strain>
    </source>
</reference>
<evidence type="ECO:0000256" key="4">
    <source>
        <dbReference type="ARBA" id="ARBA00022842"/>
    </source>
</evidence>
<dbReference type="NCBIfam" id="TIGR01509">
    <property type="entry name" value="HAD-SF-IA-v3"/>
    <property type="match status" value="1"/>
</dbReference>
<sequence>MTSSLLFDLDGTIAETDHLHFEAFNSVLTPHGVTIDWDIYKARVIGRNNPEIAAEFLPHVAMTEHAEIMERKEATYRERILEIEAASGLTALLDWADAKEIPCAVVTNAPRLNADAVLDALMLRHRFKIIVIGPELAQAKPHPLPYLTALDALGAAASTSVAFEDSRAGIASAVAAKLGVVGLATSFDPATLVKAGAAVAGADFRDPAILAYVQQRLGV</sequence>
<keyword evidence="4" id="KW-0460">Magnesium</keyword>
<protein>
    <submittedName>
        <fullName evidence="6">HAD family phosphatase</fullName>
    </submittedName>
</protein>
<dbReference type="InterPro" id="IPR023214">
    <property type="entry name" value="HAD_sf"/>
</dbReference>
<evidence type="ECO:0000256" key="3">
    <source>
        <dbReference type="ARBA" id="ARBA00022723"/>
    </source>
</evidence>
<organism evidence="6 7">
    <name type="scientific">Lichenifustis flavocetrariae</name>
    <dbReference type="NCBI Taxonomy" id="2949735"/>
    <lineage>
        <taxon>Bacteria</taxon>
        <taxon>Pseudomonadati</taxon>
        <taxon>Pseudomonadota</taxon>
        <taxon>Alphaproteobacteria</taxon>
        <taxon>Hyphomicrobiales</taxon>
        <taxon>Lichenihabitantaceae</taxon>
        <taxon>Lichenifustis</taxon>
    </lineage>
</organism>
<dbReference type="GO" id="GO:0046872">
    <property type="term" value="F:metal ion binding"/>
    <property type="evidence" value="ECO:0007669"/>
    <property type="project" value="UniProtKB-KW"/>
</dbReference>
<dbReference type="CDD" id="cd07505">
    <property type="entry name" value="HAD_BPGM-like"/>
    <property type="match status" value="1"/>
</dbReference>
<dbReference type="RefSeq" id="WP_282584742.1">
    <property type="nucleotide sequence ID" value="NZ_JAMOIM010000005.1"/>
</dbReference>
<dbReference type="AlphaFoldDB" id="A0AA41YUI4"/>
<name>A0AA41YUI4_9HYPH</name>
<dbReference type="InterPro" id="IPR006439">
    <property type="entry name" value="HAD-SF_hydro_IA"/>
</dbReference>
<keyword evidence="3" id="KW-0479">Metal-binding</keyword>
<gene>
    <name evidence="6" type="ORF">M8523_10130</name>
</gene>
<evidence type="ECO:0000256" key="1">
    <source>
        <dbReference type="ARBA" id="ARBA00001946"/>
    </source>
</evidence>
<evidence type="ECO:0000313" key="6">
    <source>
        <dbReference type="EMBL" id="MCW6508379.1"/>
    </source>
</evidence>
<comment type="cofactor">
    <cofactor evidence="1">
        <name>Mg(2+)</name>
        <dbReference type="ChEBI" id="CHEBI:18420"/>
    </cofactor>
</comment>